<accession>A0AAW2H7D7</accession>
<organism evidence="3">
    <name type="scientific">Menopon gallinae</name>
    <name type="common">poultry shaft louse</name>
    <dbReference type="NCBI Taxonomy" id="328185"/>
    <lineage>
        <taxon>Eukaryota</taxon>
        <taxon>Metazoa</taxon>
        <taxon>Ecdysozoa</taxon>
        <taxon>Arthropoda</taxon>
        <taxon>Hexapoda</taxon>
        <taxon>Insecta</taxon>
        <taxon>Pterygota</taxon>
        <taxon>Neoptera</taxon>
        <taxon>Paraneoptera</taxon>
        <taxon>Psocodea</taxon>
        <taxon>Troctomorpha</taxon>
        <taxon>Phthiraptera</taxon>
        <taxon>Amblycera</taxon>
        <taxon>Menoponidae</taxon>
        <taxon>Menopon</taxon>
    </lineage>
</organism>
<evidence type="ECO:0000256" key="1">
    <source>
        <dbReference type="SAM" id="MobiDB-lite"/>
    </source>
</evidence>
<comment type="caution">
    <text evidence="3">The sequence shown here is derived from an EMBL/GenBank/DDBJ whole genome shotgun (WGS) entry which is preliminary data.</text>
</comment>
<dbReference type="EMBL" id="JARGDH010000006">
    <property type="protein sequence ID" value="KAL0265581.1"/>
    <property type="molecule type" value="Genomic_DNA"/>
</dbReference>
<keyword evidence="2" id="KW-1133">Transmembrane helix</keyword>
<feature type="transmembrane region" description="Helical" evidence="2">
    <location>
        <begin position="28"/>
        <end position="50"/>
    </location>
</feature>
<keyword evidence="2" id="KW-0812">Transmembrane</keyword>
<feature type="region of interest" description="Disordered" evidence="1">
    <location>
        <begin position="1"/>
        <end position="21"/>
    </location>
</feature>
<reference evidence="3" key="1">
    <citation type="journal article" date="2024" name="Gigascience">
        <title>Chromosome-level genome of the poultry shaft louse Menopon gallinae provides insight into the host-switching and adaptive evolution of parasitic lice.</title>
        <authorList>
            <person name="Xu Y."/>
            <person name="Ma L."/>
            <person name="Liu S."/>
            <person name="Liang Y."/>
            <person name="Liu Q."/>
            <person name="He Z."/>
            <person name="Tian L."/>
            <person name="Duan Y."/>
            <person name="Cai W."/>
            <person name="Li H."/>
            <person name="Song F."/>
        </authorList>
    </citation>
    <scope>NUCLEOTIDE SEQUENCE</scope>
    <source>
        <strain evidence="3">Cailab_2023a</strain>
    </source>
</reference>
<evidence type="ECO:0000313" key="3">
    <source>
        <dbReference type="EMBL" id="KAL0265581.1"/>
    </source>
</evidence>
<feature type="compositionally biased region" description="Basic and acidic residues" evidence="1">
    <location>
        <begin position="1"/>
        <end position="11"/>
    </location>
</feature>
<gene>
    <name evidence="3" type="ORF">PYX00_011293</name>
</gene>
<name>A0AAW2H7D7_9NEOP</name>
<proteinExistence type="predicted"/>
<keyword evidence="2" id="KW-0472">Membrane</keyword>
<sequence>MEKHDEREMNRAENSATARSPSKRSFPYFKIAGMVLLAAVSSYLIPTIWYKLCYSNEKYYANYFYYWRINYADKNMMSETYKNIPSNTYSSKDTNMDRYVKMAQGPEVSKNIKDKSERMKEEEKAKRMGLLNMSFVEHFPRGYLHYHTHTYIDKGSEKFNFKFNDKYLAFRKDIIQNAIKKDPYKESDSKRNAFIMRDKELEKTFNPAEILKKHGEVQKFAAALSSLLNHLHAREEVYVKEGGKKELSPKSISLAKDVVESIKDDIDPNFKLKKGHIEGFIERNGTVTPTIFDTFLYSRSFYVFLLCTLNCELDKINIRDENRPLSVARMYAELATNMFKTTLNDDKPSIWFFERKFGKATDTEYNDKKMKEKLAEAKKKDGENLKTLLSYFSKYKSATLRAESRQMVRDILQ</sequence>
<evidence type="ECO:0000256" key="2">
    <source>
        <dbReference type="SAM" id="Phobius"/>
    </source>
</evidence>
<protein>
    <submittedName>
        <fullName evidence="3">Uncharacterized protein</fullName>
    </submittedName>
</protein>
<dbReference type="AlphaFoldDB" id="A0AAW2H7D7"/>